<reference evidence="1 2" key="1">
    <citation type="journal article" date="2014" name="Arch. Virol.">
        <title>Complete genome sequence of Tunisvirus, a new member of the proposed family Marseilleviridae.</title>
        <authorList>
            <person name="Aherfi S."/>
            <person name="Boughalmi M."/>
            <person name="Pagnier I."/>
            <person name="Fournous G."/>
            <person name="La Scola B."/>
            <person name="Raoult D."/>
            <person name="Colson P."/>
        </authorList>
    </citation>
    <scope>NUCLEOTIDE SEQUENCE [LARGE SCALE GENOMIC DNA]</scope>
    <source>
        <strain evidence="1 2">U484</strain>
    </source>
</reference>
<evidence type="ECO:0000313" key="2">
    <source>
        <dbReference type="Proteomes" id="UP000232615"/>
    </source>
</evidence>
<proteinExistence type="predicted"/>
<accession>V9SEM8</accession>
<organism evidence="1 2">
    <name type="scientific">Tunisvirus fontaine2</name>
    <dbReference type="NCBI Taxonomy" id="1421067"/>
    <lineage>
        <taxon>Viruses</taxon>
        <taxon>Varidnaviria</taxon>
        <taxon>Bamfordvirae</taxon>
        <taxon>Nucleocytoviricota</taxon>
        <taxon>Megaviricetes</taxon>
        <taxon>Pimascovirales</taxon>
        <taxon>Pimascovirales incertae sedis</taxon>
        <taxon>Marseilleviridae</taxon>
        <taxon>Losannavirus</taxon>
        <taxon>Losannavirus tunisense</taxon>
    </lineage>
</organism>
<sequence>MKKYFCLLVKIFTRFQEFYGKMGQNASSKKTYTMLFLMNQLVKMYIARLFFMNQHTKIDIARLFLMNQLFQDFLISQKSHFSSFSTSHKKYILYFSLIVEIHPNIT</sequence>
<evidence type="ECO:0000313" key="1">
    <source>
        <dbReference type="EMBL" id="AHC55180.1"/>
    </source>
</evidence>
<dbReference type="EMBL" id="KF483846">
    <property type="protein sequence ID" value="AHC55180.1"/>
    <property type="molecule type" value="Genomic_DNA"/>
</dbReference>
<gene>
    <name evidence="1" type="ORF">TNS_ORF462</name>
</gene>
<keyword evidence="2" id="KW-1185">Reference proteome</keyword>
<name>V9SEM8_9VIRU</name>
<dbReference type="Proteomes" id="UP000232615">
    <property type="component" value="Segment"/>
</dbReference>
<protein>
    <submittedName>
        <fullName evidence="1">Uncharacterized protein</fullName>
    </submittedName>
</protein>